<name>A0A3S2X0Z5_9BURK</name>
<comment type="caution">
    <text evidence="9">The sequence shown here is derived from an EMBL/GenBank/DDBJ whole genome shotgun (WGS) entry which is preliminary data.</text>
</comment>
<gene>
    <name evidence="9" type="ORF">ENE75_10795</name>
</gene>
<evidence type="ECO:0000256" key="6">
    <source>
        <dbReference type="PROSITE-ProRule" id="PRU00289"/>
    </source>
</evidence>
<evidence type="ECO:0000256" key="3">
    <source>
        <dbReference type="ARBA" id="ARBA00022741"/>
    </source>
</evidence>
<reference evidence="9 10" key="1">
    <citation type="submission" date="2019-01" db="EMBL/GenBank/DDBJ databases">
        <authorList>
            <person name="Chen W.-M."/>
        </authorList>
    </citation>
    <scope>NUCLEOTIDE SEQUENCE [LARGE SCALE GENOMIC DNA]</scope>
    <source>
        <strain evidence="9 10">ICH-3</strain>
    </source>
</reference>
<dbReference type="Gene3D" id="3.30.980.40">
    <property type="match status" value="1"/>
</dbReference>
<keyword evidence="10" id="KW-1185">Reference proteome</keyword>
<evidence type="ECO:0000256" key="2">
    <source>
        <dbReference type="ARBA" id="ARBA00006474"/>
    </source>
</evidence>
<evidence type="ECO:0000256" key="7">
    <source>
        <dbReference type="SAM" id="MobiDB-lite"/>
    </source>
</evidence>
<dbReference type="OrthoDB" id="9807790at2"/>
<dbReference type="Proteomes" id="UP000288178">
    <property type="component" value="Unassembled WGS sequence"/>
</dbReference>
<evidence type="ECO:0000256" key="1">
    <source>
        <dbReference type="ARBA" id="ARBA00004308"/>
    </source>
</evidence>
<evidence type="ECO:0000259" key="8">
    <source>
        <dbReference type="PROSITE" id="PS50901"/>
    </source>
</evidence>
<accession>A0A3S2X0Z5</accession>
<dbReference type="InterPro" id="IPR041027">
    <property type="entry name" value="FtsK_alpha"/>
</dbReference>
<dbReference type="RefSeq" id="WP_128198326.1">
    <property type="nucleotide sequence ID" value="NZ_SACT01000003.1"/>
</dbReference>
<dbReference type="GO" id="GO:0003677">
    <property type="term" value="F:DNA binding"/>
    <property type="evidence" value="ECO:0007669"/>
    <property type="project" value="UniProtKB-KW"/>
</dbReference>
<organism evidence="9 10">
    <name type="scientific">Rubrivivax albus</name>
    <dbReference type="NCBI Taxonomy" id="2499835"/>
    <lineage>
        <taxon>Bacteria</taxon>
        <taxon>Pseudomonadati</taxon>
        <taxon>Pseudomonadota</taxon>
        <taxon>Betaproteobacteria</taxon>
        <taxon>Burkholderiales</taxon>
        <taxon>Sphaerotilaceae</taxon>
        <taxon>Rubrivivax</taxon>
    </lineage>
</organism>
<dbReference type="SUPFAM" id="SSF52540">
    <property type="entry name" value="P-loop containing nucleoside triphosphate hydrolases"/>
    <property type="match status" value="1"/>
</dbReference>
<dbReference type="Gene3D" id="3.40.50.300">
    <property type="entry name" value="P-loop containing nucleotide triphosphate hydrolases"/>
    <property type="match status" value="1"/>
</dbReference>
<evidence type="ECO:0000256" key="4">
    <source>
        <dbReference type="ARBA" id="ARBA00022840"/>
    </source>
</evidence>
<evidence type="ECO:0000256" key="5">
    <source>
        <dbReference type="ARBA" id="ARBA00023125"/>
    </source>
</evidence>
<feature type="region of interest" description="Disordered" evidence="7">
    <location>
        <begin position="142"/>
        <end position="166"/>
    </location>
</feature>
<sequence>MSDIDLQQVLGSRYKTSLEADGYTDQMRQHLALETKAQVARLAIGRSLAMGKLPDGAIDGQGRDIPATSLFSTENVGAWVGLLVAHSLTNGGPVIDSMDGLRLAIRAHWHRGALSLWADWKACEENYDKFIETLVERRSDMPEVVRKKPGAQDNGGDEQEGTAAPEDASATLTKALNELGIKVQVKDAIHGPRITRYRVLLLNLADSAKLERNMPQLGLAMNSALPTVANGDEAKTVFIDLPRPKATWKTVGIERLREWAHSGSRDPSQLMVYAGVSVTGEDIGFDLASAPHLLVGGTTGSGKSVCLHSLLLSLLLRHTPDTLQLALIDPKQVEFQPYAKLPNLYRGEIATEIPVAKEMLTELAVEMDARYGIFNRIGVNNIVEARRKGQAMPYIVVFIEEMADLVMQDKNIEPLIARLAQKARAAGIHLVLATQRPDAKTFSGLIRSNIPSRIALTVQRGSESSIILDETGAENLLGAGDMLMRLSGESPKRAHGVFVRLESVIQAVGALMK</sequence>
<dbReference type="InterPro" id="IPR002543">
    <property type="entry name" value="FtsK_dom"/>
</dbReference>
<evidence type="ECO:0000313" key="9">
    <source>
        <dbReference type="EMBL" id="RVT51324.1"/>
    </source>
</evidence>
<keyword evidence="4 6" id="KW-0067">ATP-binding</keyword>
<dbReference type="AlphaFoldDB" id="A0A3S2X0Z5"/>
<dbReference type="InterPro" id="IPR027417">
    <property type="entry name" value="P-loop_NTPase"/>
</dbReference>
<evidence type="ECO:0000313" key="10">
    <source>
        <dbReference type="Proteomes" id="UP000288178"/>
    </source>
</evidence>
<feature type="binding site" evidence="6">
    <location>
        <begin position="297"/>
        <end position="304"/>
    </location>
    <ligand>
        <name>ATP</name>
        <dbReference type="ChEBI" id="CHEBI:30616"/>
    </ligand>
</feature>
<dbReference type="PANTHER" id="PTHR22683:SF41">
    <property type="entry name" value="DNA TRANSLOCASE FTSK"/>
    <property type="match status" value="1"/>
</dbReference>
<dbReference type="InterPro" id="IPR050206">
    <property type="entry name" value="FtsK/SpoIIIE/SftA"/>
</dbReference>
<proteinExistence type="inferred from homology"/>
<comment type="subcellular location">
    <subcellularLocation>
        <location evidence="1">Endomembrane system</location>
    </subcellularLocation>
</comment>
<dbReference type="PROSITE" id="PS50901">
    <property type="entry name" value="FTSK"/>
    <property type="match status" value="1"/>
</dbReference>
<dbReference type="PANTHER" id="PTHR22683">
    <property type="entry name" value="SPORULATION PROTEIN RELATED"/>
    <property type="match status" value="1"/>
</dbReference>
<keyword evidence="3 6" id="KW-0547">Nucleotide-binding</keyword>
<protein>
    <recommendedName>
        <fullName evidence="8">FtsK domain-containing protein</fullName>
    </recommendedName>
</protein>
<dbReference type="Pfam" id="PF01580">
    <property type="entry name" value="FtsK_SpoIIIE"/>
    <property type="match status" value="1"/>
</dbReference>
<dbReference type="Pfam" id="PF17854">
    <property type="entry name" value="FtsK_alpha"/>
    <property type="match status" value="1"/>
</dbReference>
<comment type="similarity">
    <text evidence="2">Belongs to the FtsK/SpoIIIE/SftA family.</text>
</comment>
<dbReference type="EMBL" id="SACT01000003">
    <property type="protein sequence ID" value="RVT51324.1"/>
    <property type="molecule type" value="Genomic_DNA"/>
</dbReference>
<feature type="domain" description="FtsK" evidence="8">
    <location>
        <begin position="280"/>
        <end position="465"/>
    </location>
</feature>
<dbReference type="GO" id="GO:0005524">
    <property type="term" value="F:ATP binding"/>
    <property type="evidence" value="ECO:0007669"/>
    <property type="project" value="UniProtKB-UniRule"/>
</dbReference>
<keyword evidence="5" id="KW-0238">DNA-binding</keyword>